<evidence type="ECO:0000313" key="2">
    <source>
        <dbReference type="EMBL" id="KAG5584954.1"/>
    </source>
</evidence>
<dbReference type="InterPro" id="IPR006564">
    <property type="entry name" value="Znf_PMZ"/>
</dbReference>
<dbReference type="SMART" id="SM00575">
    <property type="entry name" value="ZnF_PMZ"/>
    <property type="match status" value="1"/>
</dbReference>
<protein>
    <recommendedName>
        <fullName evidence="1">Zinc finger PMZ-type domain-containing protein</fullName>
    </recommendedName>
</protein>
<dbReference type="Proteomes" id="UP000824120">
    <property type="component" value="Chromosome 9"/>
</dbReference>
<name>A0A9J5XAZ9_SOLCO</name>
<dbReference type="EMBL" id="JACXVP010000009">
    <property type="protein sequence ID" value="KAG5584954.1"/>
    <property type="molecule type" value="Genomic_DNA"/>
</dbReference>
<reference evidence="2 3" key="1">
    <citation type="submission" date="2020-09" db="EMBL/GenBank/DDBJ databases">
        <title>De no assembly of potato wild relative species, Solanum commersonii.</title>
        <authorList>
            <person name="Cho K."/>
        </authorList>
    </citation>
    <scope>NUCLEOTIDE SEQUENCE [LARGE SCALE GENOMIC DNA]</scope>
    <source>
        <strain evidence="2">LZ3.2</strain>
        <tissue evidence="2">Leaf</tissue>
    </source>
</reference>
<feature type="domain" description="Zinc finger PMZ-type" evidence="1">
    <location>
        <begin position="252"/>
        <end position="279"/>
    </location>
</feature>
<comment type="caution">
    <text evidence="2">The sequence shown here is derived from an EMBL/GenBank/DDBJ whole genome shotgun (WGS) entry which is preliminary data.</text>
</comment>
<accession>A0A9J5XAZ9</accession>
<proteinExistence type="predicted"/>
<dbReference type="OrthoDB" id="1279855at2759"/>
<keyword evidence="3" id="KW-1185">Reference proteome</keyword>
<sequence>MIVHRDTTYDDFANKIITCCKLNCELEDIVITYPHSCGEKQKTATFKINDQLSLSNYLEDEPRGVLRIYMVERLVENHNLCDDQQVLNDECGRMNMNIPNEERESQHILSPEVRNRLPIIGEVADGQAQDDGTNFYKHMSFKNKQELNIALKIACVKKDFRLKKIWFHRLPHILNVLNFTDGAGHSFPEIENIPLLLYFDAINRRFAKKIHERHMKFINAPTIFVPSIEKDIAKNINLGNKYWSIKLSTTTKSCICKVFDIDKVPCPYAMIALQCQYEVYLIAYVEEIKPVPSEETWEVPIEILERKIFSPFVELVKAGRRSSKRHKGIGESFSTKKNKCSLCKRIGHKRTTCSERNVA</sequence>
<gene>
    <name evidence="2" type="ORF">H5410_045388</name>
</gene>
<dbReference type="AlphaFoldDB" id="A0A9J5XAZ9"/>
<organism evidence="2 3">
    <name type="scientific">Solanum commersonii</name>
    <name type="common">Commerson's wild potato</name>
    <name type="synonym">Commerson's nightshade</name>
    <dbReference type="NCBI Taxonomy" id="4109"/>
    <lineage>
        <taxon>Eukaryota</taxon>
        <taxon>Viridiplantae</taxon>
        <taxon>Streptophyta</taxon>
        <taxon>Embryophyta</taxon>
        <taxon>Tracheophyta</taxon>
        <taxon>Spermatophyta</taxon>
        <taxon>Magnoliopsida</taxon>
        <taxon>eudicotyledons</taxon>
        <taxon>Gunneridae</taxon>
        <taxon>Pentapetalae</taxon>
        <taxon>asterids</taxon>
        <taxon>lamiids</taxon>
        <taxon>Solanales</taxon>
        <taxon>Solanaceae</taxon>
        <taxon>Solanoideae</taxon>
        <taxon>Solaneae</taxon>
        <taxon>Solanum</taxon>
    </lineage>
</organism>
<evidence type="ECO:0000259" key="1">
    <source>
        <dbReference type="SMART" id="SM00575"/>
    </source>
</evidence>
<evidence type="ECO:0000313" key="3">
    <source>
        <dbReference type="Proteomes" id="UP000824120"/>
    </source>
</evidence>
<dbReference type="GO" id="GO:0008270">
    <property type="term" value="F:zinc ion binding"/>
    <property type="evidence" value="ECO:0007669"/>
    <property type="project" value="InterPro"/>
</dbReference>